<name>A0ACC0B2N6_CATRO</name>
<protein>
    <submittedName>
        <fullName evidence="1">Uncharacterized protein</fullName>
    </submittedName>
</protein>
<organism evidence="1 2">
    <name type="scientific">Catharanthus roseus</name>
    <name type="common">Madagascar periwinkle</name>
    <name type="synonym">Vinca rosea</name>
    <dbReference type="NCBI Taxonomy" id="4058"/>
    <lineage>
        <taxon>Eukaryota</taxon>
        <taxon>Viridiplantae</taxon>
        <taxon>Streptophyta</taxon>
        <taxon>Embryophyta</taxon>
        <taxon>Tracheophyta</taxon>
        <taxon>Spermatophyta</taxon>
        <taxon>Magnoliopsida</taxon>
        <taxon>eudicotyledons</taxon>
        <taxon>Gunneridae</taxon>
        <taxon>Pentapetalae</taxon>
        <taxon>asterids</taxon>
        <taxon>lamiids</taxon>
        <taxon>Gentianales</taxon>
        <taxon>Apocynaceae</taxon>
        <taxon>Rauvolfioideae</taxon>
        <taxon>Vinceae</taxon>
        <taxon>Catharanthinae</taxon>
        <taxon>Catharanthus</taxon>
    </lineage>
</organism>
<sequence length="156" mass="17852">MPVRDSFRGCTLDREAPVLLQIWACGYHHPEMTTLDGIARSHDMNNDDEMSYLWIIRPDISKEGIHVLVEFKPIQSQTFLDVQNTHVSAHEDHSNVRQHVTVITKMVRNEPSINAPYDYTSSGAFLDMGLGENIDDLIESRTIKLLDWIDAMTDLQ</sequence>
<proteinExistence type="predicted"/>
<accession>A0ACC0B2N6</accession>
<evidence type="ECO:0000313" key="2">
    <source>
        <dbReference type="Proteomes" id="UP001060085"/>
    </source>
</evidence>
<evidence type="ECO:0000313" key="1">
    <source>
        <dbReference type="EMBL" id="KAI5666910.1"/>
    </source>
</evidence>
<keyword evidence="2" id="KW-1185">Reference proteome</keyword>
<comment type="caution">
    <text evidence="1">The sequence shown here is derived from an EMBL/GenBank/DDBJ whole genome shotgun (WGS) entry which is preliminary data.</text>
</comment>
<reference evidence="2" key="1">
    <citation type="journal article" date="2023" name="Nat. Plants">
        <title>Single-cell RNA sequencing provides a high-resolution roadmap for understanding the multicellular compartmentation of specialized metabolism.</title>
        <authorList>
            <person name="Sun S."/>
            <person name="Shen X."/>
            <person name="Li Y."/>
            <person name="Li Y."/>
            <person name="Wang S."/>
            <person name="Li R."/>
            <person name="Zhang H."/>
            <person name="Shen G."/>
            <person name="Guo B."/>
            <person name="Wei J."/>
            <person name="Xu J."/>
            <person name="St-Pierre B."/>
            <person name="Chen S."/>
            <person name="Sun C."/>
        </authorList>
    </citation>
    <scope>NUCLEOTIDE SEQUENCE [LARGE SCALE GENOMIC DNA]</scope>
</reference>
<gene>
    <name evidence="1" type="ORF">M9H77_16763</name>
</gene>
<dbReference type="Proteomes" id="UP001060085">
    <property type="component" value="Linkage Group LG04"/>
</dbReference>
<dbReference type="EMBL" id="CM044704">
    <property type="protein sequence ID" value="KAI5666910.1"/>
    <property type="molecule type" value="Genomic_DNA"/>
</dbReference>